<gene>
    <name evidence="2" type="ORF">TRFO_27705</name>
</gene>
<dbReference type="RefSeq" id="XP_068357839.1">
    <property type="nucleotide sequence ID" value="XM_068505722.1"/>
</dbReference>
<proteinExistence type="predicted"/>
<organism evidence="2 3">
    <name type="scientific">Tritrichomonas foetus</name>
    <dbReference type="NCBI Taxonomy" id="1144522"/>
    <lineage>
        <taxon>Eukaryota</taxon>
        <taxon>Metamonada</taxon>
        <taxon>Parabasalia</taxon>
        <taxon>Tritrichomonadida</taxon>
        <taxon>Tritrichomonadidae</taxon>
        <taxon>Tritrichomonas</taxon>
    </lineage>
</organism>
<accession>A0A1J4JZV8</accession>
<evidence type="ECO:0000313" key="3">
    <source>
        <dbReference type="Proteomes" id="UP000179807"/>
    </source>
</evidence>
<keyword evidence="3" id="KW-1185">Reference proteome</keyword>
<reference evidence="2" key="1">
    <citation type="submission" date="2016-10" db="EMBL/GenBank/DDBJ databases">
        <authorList>
            <person name="Benchimol M."/>
            <person name="Almeida L.G."/>
            <person name="Vasconcelos A.T."/>
            <person name="Perreira-Neves A."/>
            <person name="Rosa I.A."/>
            <person name="Tasca T."/>
            <person name="Bogo M.R."/>
            <person name="de Souza W."/>
        </authorList>
    </citation>
    <scope>NUCLEOTIDE SEQUENCE [LARGE SCALE GENOMIC DNA]</scope>
    <source>
        <strain evidence="2">K</strain>
    </source>
</reference>
<protein>
    <submittedName>
        <fullName evidence="2">Uncharacterized protein</fullName>
    </submittedName>
</protein>
<name>A0A1J4JZV8_9EUKA</name>
<dbReference type="GeneID" id="94840426"/>
<evidence type="ECO:0000256" key="1">
    <source>
        <dbReference type="SAM" id="MobiDB-lite"/>
    </source>
</evidence>
<evidence type="ECO:0000313" key="2">
    <source>
        <dbReference type="EMBL" id="OHT04703.1"/>
    </source>
</evidence>
<dbReference type="AlphaFoldDB" id="A0A1J4JZV8"/>
<comment type="caution">
    <text evidence="2">The sequence shown here is derived from an EMBL/GenBank/DDBJ whole genome shotgun (WGS) entry which is preliminary data.</text>
</comment>
<sequence>MIGEENCNIAVLHCTDSRSNSRLYSLRDLSAIKRAGGKPGTENVTKKKTGSNKRKSLNEKYHLNDFGFNIDDIDYANGEDEFGRRKRRRRSNQPHRNADGEYEYYSDDDDDDFAREPIRKLTVEELQNSVLRGLSPELLEKYNKELQALTALEKETLNKWLSAIKNLILPFETVQNFSYLDEMEEFAESLLNELKTPVSTLADAIVGPRYSGKTSFLAVFLTKIAERYVQNGQWKKTFIFYLDFNKVQSGNLLEFYQYIVDLTFSQIELQDSTISQYCPRIVKFFKELPTGKVAPVFPKRIAIDKDIPGADSKFTRLAQDIFTKFHDHTAFLKTFDMILTFPHEVGKIMELPNVHFVIDHFEKSDVTITPTDFYDPKTKPVSVLSRLKNTLITQSFVICCQDEPSFLKVLQGIKNSSPEMTTKVIISNISDIPIEKIEAKQQVIVNYKDGHSCIVLTREKCHGCIAFLVKWEQLMKLGKTVAEERSLMSKAAARYKQETSATRADMALIDYVRDFLPHVLSIKDIPSSEIRDVNVVDQEQEK</sequence>
<dbReference type="EMBL" id="MLAK01000783">
    <property type="protein sequence ID" value="OHT04703.1"/>
    <property type="molecule type" value="Genomic_DNA"/>
</dbReference>
<feature type="compositionally biased region" description="Basic residues" evidence="1">
    <location>
        <begin position="84"/>
        <end position="93"/>
    </location>
</feature>
<dbReference type="VEuPathDB" id="TrichDB:TRFO_27705"/>
<dbReference type="Proteomes" id="UP000179807">
    <property type="component" value="Unassembled WGS sequence"/>
</dbReference>
<feature type="region of interest" description="Disordered" evidence="1">
    <location>
        <begin position="83"/>
        <end position="106"/>
    </location>
</feature>